<evidence type="ECO:0000256" key="9">
    <source>
        <dbReference type="ARBA" id="ARBA00022989"/>
    </source>
</evidence>
<evidence type="ECO:0000256" key="4">
    <source>
        <dbReference type="ARBA" id="ARBA00022448"/>
    </source>
</evidence>
<evidence type="ECO:0000256" key="10">
    <source>
        <dbReference type="ARBA" id="ARBA00023128"/>
    </source>
</evidence>
<dbReference type="eggNOG" id="KOG3165">
    <property type="taxonomic scope" value="Eukaryota"/>
</dbReference>
<dbReference type="InterPro" id="IPR037503">
    <property type="entry name" value="Fcf1_PIN"/>
</dbReference>
<keyword evidence="8 13" id="KW-0999">Mitochondrion inner membrane</keyword>
<protein>
    <recommendedName>
        <fullName evidence="13">Mitochondrial pyruvate carrier</fullName>
    </recommendedName>
</protein>
<keyword evidence="11" id="KW-0472">Membrane</keyword>
<dbReference type="Pfam" id="PF03650">
    <property type="entry name" value="MPC"/>
    <property type="match status" value="1"/>
</dbReference>
<evidence type="ECO:0000313" key="16">
    <source>
        <dbReference type="Proteomes" id="UP000015104"/>
    </source>
</evidence>
<dbReference type="EMBL" id="CAEY01000835">
    <property type="status" value="NOT_ANNOTATED_CDS"/>
    <property type="molecule type" value="Genomic_DNA"/>
</dbReference>
<evidence type="ECO:0000256" key="14">
    <source>
        <dbReference type="SAM" id="SignalP"/>
    </source>
</evidence>
<dbReference type="CDD" id="cd09864">
    <property type="entry name" value="PIN_Fcf1-like"/>
    <property type="match status" value="1"/>
</dbReference>
<evidence type="ECO:0000256" key="11">
    <source>
        <dbReference type="ARBA" id="ARBA00023136"/>
    </source>
</evidence>
<dbReference type="GO" id="GO:0032040">
    <property type="term" value="C:small-subunit processome"/>
    <property type="evidence" value="ECO:0007669"/>
    <property type="project" value="InterPro"/>
</dbReference>
<keyword evidence="6" id="KW-0698">rRNA processing</keyword>
<dbReference type="FunFam" id="3.40.50.1010:FF:000035">
    <property type="entry name" value="Fcf1, putative"/>
    <property type="match status" value="1"/>
</dbReference>
<dbReference type="STRING" id="32264.T1JXU5"/>
<evidence type="ECO:0000256" key="1">
    <source>
        <dbReference type="ARBA" id="ARBA00004448"/>
    </source>
</evidence>
<keyword evidence="4 13" id="KW-0813">Transport</keyword>
<evidence type="ECO:0000256" key="3">
    <source>
        <dbReference type="ARBA" id="ARBA00006416"/>
    </source>
</evidence>
<dbReference type="SUPFAM" id="SSF88723">
    <property type="entry name" value="PIN domain-like"/>
    <property type="match status" value="1"/>
</dbReference>
<proteinExistence type="inferred from homology"/>
<feature type="chain" id="PRO_5007728951" description="Mitochondrial pyruvate carrier" evidence="14">
    <location>
        <begin position="23"/>
        <end position="365"/>
    </location>
</feature>
<keyword evidence="9" id="KW-1133">Transmembrane helix</keyword>
<dbReference type="Pfam" id="PF04900">
    <property type="entry name" value="Fcf1"/>
    <property type="match status" value="1"/>
</dbReference>
<sequence>MFASCFLPIKVFLFLFIGHPESSVTLRQFEKTEIKQYITLKMPKPKTPKILSLNDDRVKAAKKPKKPRVKVVKKKTAVAIPSSLMFFNYNQQLGPPFRIICDTNFINFSIKNKLDMVPAMMDCLLAKCILYVTECIIAELQKLGAKYRVALKIIKSSFEVLPCAHKGTYADDCIFNRVSCHKCYIVGTCDRALQKRIRKLTGVPIMYIKNRKYAIERMPDAPGIEPEKYCNKMTAIYRSITRIGDKLVPQSLQPMWNHPAGPKTVFFWAPAFKWGLVIAGLADLSRPAEKISLAQSASLTATGVIWSRYSLVITPKNWSLFGVNVWVALTSGYQCYRAVNHQYSSQEKDSKSVNIIADQENDAAK</sequence>
<evidence type="ECO:0000256" key="13">
    <source>
        <dbReference type="RuleBase" id="RU363100"/>
    </source>
</evidence>
<evidence type="ECO:0000256" key="5">
    <source>
        <dbReference type="ARBA" id="ARBA00022517"/>
    </source>
</evidence>
<dbReference type="EnsemblMetazoa" id="tetur02g13270.1">
    <property type="protein sequence ID" value="tetur02g13270.1"/>
    <property type="gene ID" value="tetur02g13270"/>
</dbReference>
<dbReference type="InterPro" id="IPR006984">
    <property type="entry name" value="Fcf1/UTP23"/>
</dbReference>
<evidence type="ECO:0000256" key="7">
    <source>
        <dbReference type="ARBA" id="ARBA00022692"/>
    </source>
</evidence>
<organism evidence="15 16">
    <name type="scientific">Tetranychus urticae</name>
    <name type="common">Two-spotted spider mite</name>
    <dbReference type="NCBI Taxonomy" id="32264"/>
    <lineage>
        <taxon>Eukaryota</taxon>
        <taxon>Metazoa</taxon>
        <taxon>Ecdysozoa</taxon>
        <taxon>Arthropoda</taxon>
        <taxon>Chelicerata</taxon>
        <taxon>Arachnida</taxon>
        <taxon>Acari</taxon>
        <taxon>Acariformes</taxon>
        <taxon>Trombidiformes</taxon>
        <taxon>Prostigmata</taxon>
        <taxon>Eleutherengona</taxon>
        <taxon>Raphignathae</taxon>
        <taxon>Tetranychoidea</taxon>
        <taxon>Tetranychidae</taxon>
        <taxon>Tetranychus</taxon>
    </lineage>
</organism>
<keyword evidence="10 13" id="KW-0496">Mitochondrion</keyword>
<evidence type="ECO:0000256" key="8">
    <source>
        <dbReference type="ARBA" id="ARBA00022792"/>
    </source>
</evidence>
<dbReference type="AlphaFoldDB" id="T1JXU5"/>
<dbReference type="eggNOG" id="KOG1589">
    <property type="taxonomic scope" value="Eukaryota"/>
</dbReference>
<evidence type="ECO:0000256" key="12">
    <source>
        <dbReference type="ARBA" id="ARBA00023242"/>
    </source>
</evidence>
<keyword evidence="5" id="KW-0690">Ribosome biogenesis</keyword>
<comment type="function">
    <text evidence="13">Mediates the uptake of pyruvate into mitochondria.</text>
</comment>
<keyword evidence="16" id="KW-1185">Reference proteome</keyword>
<name>T1JXU5_TETUR</name>
<evidence type="ECO:0000256" key="6">
    <source>
        <dbReference type="ARBA" id="ARBA00022552"/>
    </source>
</evidence>
<dbReference type="GO" id="GO:0006364">
    <property type="term" value="P:rRNA processing"/>
    <property type="evidence" value="ECO:0007669"/>
    <property type="project" value="UniProtKB-KW"/>
</dbReference>
<feature type="signal peptide" evidence="14">
    <location>
        <begin position="1"/>
        <end position="22"/>
    </location>
</feature>
<dbReference type="GO" id="GO:0005743">
    <property type="term" value="C:mitochondrial inner membrane"/>
    <property type="evidence" value="ECO:0007669"/>
    <property type="project" value="UniProtKB-SubCell"/>
</dbReference>
<dbReference type="InterPro" id="IPR029060">
    <property type="entry name" value="PIN-like_dom_sf"/>
</dbReference>
<evidence type="ECO:0000256" key="2">
    <source>
        <dbReference type="ARBA" id="ARBA00004604"/>
    </source>
</evidence>
<dbReference type="PANTHER" id="PTHR12416">
    <property type="entry name" value="RRNA-PROCESSING PROTEIN UTP23 HOMOLOG"/>
    <property type="match status" value="1"/>
</dbReference>
<dbReference type="Proteomes" id="UP000015104">
    <property type="component" value="Unassembled WGS sequence"/>
</dbReference>
<dbReference type="HOGENOM" id="CLU_776899_0_0_1"/>
<dbReference type="Gene3D" id="3.40.50.1010">
    <property type="entry name" value="5'-nuclease"/>
    <property type="match status" value="1"/>
</dbReference>
<comment type="subcellular location">
    <subcellularLocation>
        <location evidence="1 13">Mitochondrion inner membrane</location>
        <topology evidence="1 13">Multi-pass membrane protein</topology>
    </subcellularLocation>
    <subcellularLocation>
        <location evidence="2">Nucleus</location>
        <location evidence="2">Nucleolus</location>
    </subcellularLocation>
</comment>
<keyword evidence="14" id="KW-0732">Signal</keyword>
<comment type="similarity">
    <text evidence="3 13">Belongs to the mitochondrial pyruvate carrier (MPC) (TC 2.A.105) family.</text>
</comment>
<accession>T1JXU5</accession>
<dbReference type="InterPro" id="IPR005336">
    <property type="entry name" value="MPC"/>
</dbReference>
<dbReference type="GO" id="GO:0006850">
    <property type="term" value="P:pyruvate import into mitochondria"/>
    <property type="evidence" value="ECO:0007669"/>
    <property type="project" value="InterPro"/>
</dbReference>
<evidence type="ECO:0000313" key="15">
    <source>
        <dbReference type="EnsemblMetazoa" id="tetur02g13270.1"/>
    </source>
</evidence>
<keyword evidence="12" id="KW-0539">Nucleus</keyword>
<reference evidence="15" key="2">
    <citation type="submission" date="2015-06" db="UniProtKB">
        <authorList>
            <consortium name="EnsemblMetazoa"/>
        </authorList>
    </citation>
    <scope>IDENTIFICATION</scope>
</reference>
<reference evidence="16" key="1">
    <citation type="submission" date="2011-08" db="EMBL/GenBank/DDBJ databases">
        <authorList>
            <person name="Rombauts S."/>
        </authorList>
    </citation>
    <scope>NUCLEOTIDE SEQUENCE</scope>
    <source>
        <strain evidence="16">London</strain>
    </source>
</reference>
<keyword evidence="7" id="KW-0812">Transmembrane</keyword>